<gene>
    <name evidence="2" type="ORF">LSAT_V11C900497520</name>
</gene>
<dbReference type="PROSITE" id="PS50096">
    <property type="entry name" value="IQ"/>
    <property type="match status" value="1"/>
</dbReference>
<protein>
    <submittedName>
        <fullName evidence="2">Uncharacterized protein</fullName>
    </submittedName>
</protein>
<dbReference type="PANTHER" id="PTHR23335:SF0">
    <property type="entry name" value="CALMODULIN-BINDING TRANSCRIPTION ACTIVATOR 2-LIKE ISOFORM X1"/>
    <property type="match status" value="1"/>
</dbReference>
<comment type="caution">
    <text evidence="2">The sequence shown here is derived from an EMBL/GenBank/DDBJ whole genome shotgun (WGS) entry which is preliminary data.</text>
</comment>
<organism evidence="2 3">
    <name type="scientific">Lactuca sativa</name>
    <name type="common">Garden lettuce</name>
    <dbReference type="NCBI Taxonomy" id="4236"/>
    <lineage>
        <taxon>Eukaryota</taxon>
        <taxon>Viridiplantae</taxon>
        <taxon>Streptophyta</taxon>
        <taxon>Embryophyta</taxon>
        <taxon>Tracheophyta</taxon>
        <taxon>Spermatophyta</taxon>
        <taxon>Magnoliopsida</taxon>
        <taxon>eudicotyledons</taxon>
        <taxon>Gunneridae</taxon>
        <taxon>Pentapetalae</taxon>
        <taxon>asterids</taxon>
        <taxon>campanulids</taxon>
        <taxon>Asterales</taxon>
        <taxon>Asteraceae</taxon>
        <taxon>Cichorioideae</taxon>
        <taxon>Cichorieae</taxon>
        <taxon>Lactucinae</taxon>
        <taxon>Lactuca</taxon>
    </lineage>
</organism>
<reference evidence="2 3" key="1">
    <citation type="journal article" date="2017" name="Nat. Commun.">
        <title>Genome assembly with in vitro proximity ligation data and whole-genome triplication in lettuce.</title>
        <authorList>
            <person name="Reyes-Chin-Wo S."/>
            <person name="Wang Z."/>
            <person name="Yang X."/>
            <person name="Kozik A."/>
            <person name="Arikit S."/>
            <person name="Song C."/>
            <person name="Xia L."/>
            <person name="Froenicke L."/>
            <person name="Lavelle D.O."/>
            <person name="Truco M.J."/>
            <person name="Xia R."/>
            <person name="Zhu S."/>
            <person name="Xu C."/>
            <person name="Xu H."/>
            <person name="Xu X."/>
            <person name="Cox K."/>
            <person name="Korf I."/>
            <person name="Meyers B.C."/>
            <person name="Michelmore R.W."/>
        </authorList>
    </citation>
    <scope>NUCLEOTIDE SEQUENCE [LARGE SCALE GENOMIC DNA]</scope>
    <source>
        <strain evidence="3">cv. Salinas</strain>
        <tissue evidence="2">Seedlings</tissue>
    </source>
</reference>
<dbReference type="AlphaFoldDB" id="A0A9R1UIU3"/>
<evidence type="ECO:0000313" key="2">
    <source>
        <dbReference type="EMBL" id="KAJ0187800.1"/>
    </source>
</evidence>
<keyword evidence="1" id="KW-0112">Calmodulin-binding</keyword>
<proteinExistence type="predicted"/>
<sequence length="128" mass="15012">MPSIGLHFMAGFDFLRIGRDRVVKIQAYFRGHKVQKHYKKMVWSVGIVEKAILRCRRKSRRLHGFRPELRAPESEYDFLRIGRKHKYVGVEKALAMVHSMAQNPEGQEQDMRLVGKFEKLSHEDSSSK</sequence>
<evidence type="ECO:0000313" key="3">
    <source>
        <dbReference type="Proteomes" id="UP000235145"/>
    </source>
</evidence>
<accession>A0A9R1UIU3</accession>
<dbReference type="InterPro" id="IPR000048">
    <property type="entry name" value="IQ_motif_EF-hand-BS"/>
</dbReference>
<dbReference type="PANTHER" id="PTHR23335">
    <property type="entry name" value="CALMODULIN-BINDING TRANSCRIPTION ACTIVATOR CAMTA"/>
    <property type="match status" value="1"/>
</dbReference>
<name>A0A9R1UIU3_LACSA</name>
<dbReference type="GO" id="GO:0005516">
    <property type="term" value="F:calmodulin binding"/>
    <property type="evidence" value="ECO:0007669"/>
    <property type="project" value="UniProtKB-KW"/>
</dbReference>
<evidence type="ECO:0000256" key="1">
    <source>
        <dbReference type="ARBA" id="ARBA00022860"/>
    </source>
</evidence>
<dbReference type="EMBL" id="NBSK02000009">
    <property type="protein sequence ID" value="KAJ0187800.1"/>
    <property type="molecule type" value="Genomic_DNA"/>
</dbReference>
<keyword evidence="3" id="KW-1185">Reference proteome</keyword>
<dbReference type="Gene3D" id="1.20.5.190">
    <property type="match status" value="1"/>
</dbReference>
<dbReference type="Proteomes" id="UP000235145">
    <property type="component" value="Unassembled WGS sequence"/>
</dbReference>
<dbReference type="Pfam" id="PF00612">
    <property type="entry name" value="IQ"/>
    <property type="match status" value="1"/>
</dbReference>